<organism evidence="1">
    <name type="scientific">Tanacetum cinerariifolium</name>
    <name type="common">Dalmatian daisy</name>
    <name type="synonym">Chrysanthemum cinerariifolium</name>
    <dbReference type="NCBI Taxonomy" id="118510"/>
    <lineage>
        <taxon>Eukaryota</taxon>
        <taxon>Viridiplantae</taxon>
        <taxon>Streptophyta</taxon>
        <taxon>Embryophyta</taxon>
        <taxon>Tracheophyta</taxon>
        <taxon>Spermatophyta</taxon>
        <taxon>Magnoliopsida</taxon>
        <taxon>eudicotyledons</taxon>
        <taxon>Gunneridae</taxon>
        <taxon>Pentapetalae</taxon>
        <taxon>asterids</taxon>
        <taxon>campanulids</taxon>
        <taxon>Asterales</taxon>
        <taxon>Asteraceae</taxon>
        <taxon>Asteroideae</taxon>
        <taxon>Anthemideae</taxon>
        <taxon>Anthemidinae</taxon>
        <taxon>Tanacetum</taxon>
    </lineage>
</organism>
<dbReference type="PANTHER" id="PTHR33116">
    <property type="entry name" value="REVERSE TRANSCRIPTASE ZINC-BINDING DOMAIN-CONTAINING PROTEIN-RELATED-RELATED"/>
    <property type="match status" value="1"/>
</dbReference>
<keyword evidence="1" id="KW-0808">Transferase</keyword>
<evidence type="ECO:0000313" key="1">
    <source>
        <dbReference type="EMBL" id="GEU54499.1"/>
    </source>
</evidence>
<comment type="caution">
    <text evidence="1">The sequence shown here is derived from an EMBL/GenBank/DDBJ whole genome shotgun (WGS) entry which is preliminary data.</text>
</comment>
<accession>A0A6L2KZV3</accession>
<dbReference type="GO" id="GO:0003676">
    <property type="term" value="F:nucleic acid binding"/>
    <property type="evidence" value="ECO:0007669"/>
    <property type="project" value="InterPro"/>
</dbReference>
<dbReference type="EMBL" id="BKCJ010003341">
    <property type="protein sequence ID" value="GEU54499.1"/>
    <property type="molecule type" value="Genomic_DNA"/>
</dbReference>
<dbReference type="SUPFAM" id="SSF56219">
    <property type="entry name" value="DNase I-like"/>
    <property type="match status" value="1"/>
</dbReference>
<dbReference type="PANTHER" id="PTHR33116:SF79">
    <property type="entry name" value="REVERSE TRANSCRIPTASE DOMAIN, ZINC FINGER, CCHC-TYPE-RELATED"/>
    <property type="match status" value="1"/>
</dbReference>
<keyword evidence="1" id="KW-0548">Nucleotidyltransferase</keyword>
<sequence>MGSYRTKEDDVARISTSVYITNFPNSISAKELFQACKHYGHVVDSFIPFKKSKFGKRVKELASFANLKMALGNEGFSDIVIKYMGELWIMLEFKSLEYMIKFKECVSVMSWFSQVKDATNEFKVDDKWGKLLDVDDQDETCFHSKRLYVYMKSGNSIREDFKIIHRGKIYWIRANETQGWVSDFTDESDDEDVNSMDEEEEELVKSYVDRKHSEKKLENLKDPFNLYSILNRQKQLDKKDIESDNSLKYPPGFTPSARKCDDAIPDNKGEINDECSKCCEVNNVKGSGNGSISSGHFKVSKIPRTGGSMVGLLEEVVKVGQAKKDSVKEISIKNKVNFLAIQETKMEKIDDFCVKQCWGNLVFDYVYSEAVGNSGGILCVWDTNSFCKSSVMVSDYFVINMGHWRLTGKNMMIIVVYAPQESKNKQSLWGFLHHEIGKRNEDVIIMGDFNEVHVKSDRFGSHFNPYGAQRFNSFISNSGLVEVNLGGCRFTWCHKSATKMSKLDRFLVLESVLSGSPNINAVTLERFLLHHRPILLKENRYDYGQTPFRFFHHWLEMDGFNAFMENTWKNSPRISLKKKLEDIDLIIDSGLGNEVLINSRLDIIHQIQKLDSLDSKERAQKAKIKWAVEGDENFGFFHGTINKRRNIQSIRGVMVDGNLIDNPINISSEQRVYLEIEVTNAEIKKAVWECGIDKAPGPDGFTFGFFRHVWHLVDMEVFEAVRVVDAGMYQGIEVGGLVNLSHMFYADDAVFVGKWSESNISSLIHVLDCFHKVSGLKINMNKSKIIGIEVEAGKVSCAAIKLSCRVLKAPFLYLGSYVGGDMHKLQSWEDIVDRVRRRLSRWKMKMLSIGGRLTLIKSVLGSMPIFHMLMFKVPACILRILESLRGKFFNGHETSCKKASWVQWNKVLAPKVNGGLRISSLYALNRGLLLKWVWRFLAHESTLWSRVIVDGNIDGISIKGVNTCWMSITKEVKVLEEYGINLMSFMKKKLGNRVNTCWMSITKEVKVLEEKGINLMSFMKKKLGNGLSTLFWEERNPRGGLEDLQVEALASLVHPVVLNHSQDIWSWTLNISGEYTVALTRYLIDTRLLPKDIESLSCVNCDVGIETTNHLFFTCDMAKKISQLITRWWDVPFMDVDSYGEWRSWIDNVKMPKKNKNMFEVFGKQSAINGFIDSLRVAACSGIANSFLSYRHGELITIFGAVVKPTLGELSAYGYPV</sequence>
<dbReference type="InterPro" id="IPR036691">
    <property type="entry name" value="Endo/exonu/phosph_ase_sf"/>
</dbReference>
<dbReference type="InterPro" id="IPR035979">
    <property type="entry name" value="RBD_domain_sf"/>
</dbReference>
<proteinExistence type="predicted"/>
<dbReference type="GO" id="GO:0003964">
    <property type="term" value="F:RNA-directed DNA polymerase activity"/>
    <property type="evidence" value="ECO:0007669"/>
    <property type="project" value="UniProtKB-KW"/>
</dbReference>
<dbReference type="Gene3D" id="3.60.10.10">
    <property type="entry name" value="Endonuclease/exonuclease/phosphatase"/>
    <property type="match status" value="1"/>
</dbReference>
<dbReference type="AlphaFoldDB" id="A0A6L2KZV3"/>
<keyword evidence="1" id="KW-0695">RNA-directed DNA polymerase</keyword>
<name>A0A6L2KZV3_TANCI</name>
<reference evidence="1" key="1">
    <citation type="journal article" date="2019" name="Sci. Rep.">
        <title>Draft genome of Tanacetum cinerariifolium, the natural source of mosquito coil.</title>
        <authorList>
            <person name="Yamashiro T."/>
            <person name="Shiraishi A."/>
            <person name="Satake H."/>
            <person name="Nakayama K."/>
        </authorList>
    </citation>
    <scope>NUCLEOTIDE SEQUENCE</scope>
</reference>
<gene>
    <name evidence="1" type="ORF">Tci_026477</name>
</gene>
<dbReference type="CDD" id="cd00590">
    <property type="entry name" value="RRM_SF"/>
    <property type="match status" value="1"/>
</dbReference>
<protein>
    <submittedName>
        <fullName evidence="1">RNA-directed DNA polymerase, eukaryota</fullName>
    </submittedName>
</protein>
<dbReference type="SUPFAM" id="SSF54928">
    <property type="entry name" value="RNA-binding domain, RBD"/>
    <property type="match status" value="1"/>
</dbReference>